<dbReference type="PROSITE" id="PS01360">
    <property type="entry name" value="ZF_MYND_1"/>
    <property type="match status" value="1"/>
</dbReference>
<evidence type="ECO:0000256" key="4">
    <source>
        <dbReference type="PROSITE-ProRule" id="PRU00134"/>
    </source>
</evidence>
<feature type="compositionally biased region" description="Low complexity" evidence="5">
    <location>
        <begin position="1"/>
        <end position="18"/>
    </location>
</feature>
<evidence type="ECO:0000256" key="1">
    <source>
        <dbReference type="ARBA" id="ARBA00022723"/>
    </source>
</evidence>
<dbReference type="Gene3D" id="6.10.140.2220">
    <property type="match status" value="1"/>
</dbReference>
<evidence type="ECO:0000256" key="2">
    <source>
        <dbReference type="ARBA" id="ARBA00022771"/>
    </source>
</evidence>
<evidence type="ECO:0000313" key="7">
    <source>
        <dbReference type="EMBL" id="KAL3421784.1"/>
    </source>
</evidence>
<organism evidence="7 8">
    <name type="scientific">Phlyctema vagabunda</name>
    <dbReference type="NCBI Taxonomy" id="108571"/>
    <lineage>
        <taxon>Eukaryota</taxon>
        <taxon>Fungi</taxon>
        <taxon>Dikarya</taxon>
        <taxon>Ascomycota</taxon>
        <taxon>Pezizomycotina</taxon>
        <taxon>Leotiomycetes</taxon>
        <taxon>Helotiales</taxon>
        <taxon>Dermateaceae</taxon>
        <taxon>Phlyctema</taxon>
    </lineage>
</organism>
<feature type="compositionally biased region" description="Low complexity" evidence="5">
    <location>
        <begin position="30"/>
        <end position="43"/>
    </location>
</feature>
<keyword evidence="1" id="KW-0479">Metal-binding</keyword>
<keyword evidence="2 4" id="KW-0863">Zinc-finger</keyword>
<reference evidence="7 8" key="1">
    <citation type="submission" date="2024-06" db="EMBL/GenBank/DDBJ databases">
        <title>Complete genome of Phlyctema vagabunda strain 19-DSS-EL-015.</title>
        <authorList>
            <person name="Fiorenzani C."/>
        </authorList>
    </citation>
    <scope>NUCLEOTIDE SEQUENCE [LARGE SCALE GENOMIC DNA]</scope>
    <source>
        <strain evidence="7 8">19-DSS-EL-015</strain>
    </source>
</reference>
<feature type="region of interest" description="Disordered" evidence="5">
    <location>
        <begin position="1"/>
        <end position="45"/>
    </location>
</feature>
<dbReference type="SUPFAM" id="SSF144232">
    <property type="entry name" value="HIT/MYND zinc finger-like"/>
    <property type="match status" value="1"/>
</dbReference>
<dbReference type="Proteomes" id="UP001629113">
    <property type="component" value="Unassembled WGS sequence"/>
</dbReference>
<evidence type="ECO:0000313" key="8">
    <source>
        <dbReference type="Proteomes" id="UP001629113"/>
    </source>
</evidence>
<proteinExistence type="predicted"/>
<sequence length="266" mass="29572">MATPNNNNGGARATTGTPDNNNEGPRATITLTTSGNNPGTTPNQETLPLKLYVIVGNPISPEKPRAWLVEEKVPKSFHKYFVSPAVQQAPTEKPILDWLNAISRKYEKKIFDSEPWKCNVCGERATTSFHRVCPNYKDNPAVTVATGTSLPVGDQRESGTLELVDFMLPLCRMSSSCFQEALKRGQIAVKLYMANEFHFETNLTRCEVCFKCSGLKQCAGCKLKYYCSTKCQAENWKQHKAECRVVQAAREKEKNSETAHTNETGA</sequence>
<evidence type="ECO:0000256" key="3">
    <source>
        <dbReference type="ARBA" id="ARBA00022833"/>
    </source>
</evidence>
<comment type="caution">
    <text evidence="7">The sequence shown here is derived from an EMBL/GenBank/DDBJ whole genome shotgun (WGS) entry which is preliminary data.</text>
</comment>
<evidence type="ECO:0000256" key="5">
    <source>
        <dbReference type="SAM" id="MobiDB-lite"/>
    </source>
</evidence>
<gene>
    <name evidence="7" type="ORF">PVAG01_05940</name>
</gene>
<dbReference type="EMBL" id="JBFCZG010000005">
    <property type="protein sequence ID" value="KAL3421784.1"/>
    <property type="molecule type" value="Genomic_DNA"/>
</dbReference>
<dbReference type="Pfam" id="PF01753">
    <property type="entry name" value="zf-MYND"/>
    <property type="match status" value="1"/>
</dbReference>
<keyword evidence="3" id="KW-0862">Zinc</keyword>
<feature type="domain" description="MYND-type" evidence="6">
    <location>
        <begin position="206"/>
        <end position="243"/>
    </location>
</feature>
<accession>A0ABR4PET4</accession>
<dbReference type="PROSITE" id="PS50865">
    <property type="entry name" value="ZF_MYND_2"/>
    <property type="match status" value="1"/>
</dbReference>
<dbReference type="InterPro" id="IPR002893">
    <property type="entry name" value="Znf_MYND"/>
</dbReference>
<protein>
    <recommendedName>
        <fullName evidence="6">MYND-type domain-containing protein</fullName>
    </recommendedName>
</protein>
<name>A0ABR4PET4_9HELO</name>
<keyword evidence="8" id="KW-1185">Reference proteome</keyword>
<evidence type="ECO:0000259" key="6">
    <source>
        <dbReference type="PROSITE" id="PS50865"/>
    </source>
</evidence>